<dbReference type="Pfam" id="PF07714">
    <property type="entry name" value="PK_Tyr_Ser-Thr"/>
    <property type="match status" value="1"/>
</dbReference>
<dbReference type="PANTHER" id="PTHR27002">
    <property type="entry name" value="RECEPTOR-LIKE SERINE/THREONINE-PROTEIN KINASE SD1-8"/>
    <property type="match status" value="1"/>
</dbReference>
<dbReference type="Pfam" id="PF00069">
    <property type="entry name" value="Pkinase"/>
    <property type="match status" value="1"/>
</dbReference>
<dbReference type="PROSITE" id="PS50927">
    <property type="entry name" value="BULB_LECTIN"/>
    <property type="match status" value="1"/>
</dbReference>
<dbReference type="Pfam" id="PF01453">
    <property type="entry name" value="B_lectin"/>
    <property type="match status" value="1"/>
</dbReference>
<comment type="subcellular location">
    <subcellularLocation>
        <location evidence="1">Cell membrane</location>
        <topology evidence="1">Single-pass type I membrane protein</topology>
    </subcellularLocation>
</comment>
<evidence type="ECO:0000313" key="19">
    <source>
        <dbReference type="Proteomes" id="UP001327560"/>
    </source>
</evidence>
<dbReference type="InterPro" id="IPR017441">
    <property type="entry name" value="Protein_kinase_ATP_BS"/>
</dbReference>
<dbReference type="EC" id="2.7.11.1" evidence="2"/>
<keyword evidence="5" id="KW-0808">Transferase</keyword>
<evidence type="ECO:0000259" key="17">
    <source>
        <dbReference type="PROSITE" id="PS50948"/>
    </source>
</evidence>
<feature type="domain" description="Protein kinase" evidence="15">
    <location>
        <begin position="1"/>
        <end position="358"/>
    </location>
</feature>
<dbReference type="Proteomes" id="UP001327560">
    <property type="component" value="Chromosome 4"/>
</dbReference>
<dbReference type="SMART" id="SM00108">
    <property type="entry name" value="B_lectin"/>
    <property type="match status" value="1"/>
</dbReference>
<dbReference type="PROSITE" id="PS50948">
    <property type="entry name" value="PAN"/>
    <property type="match status" value="2"/>
</dbReference>
<dbReference type="GO" id="GO:0005524">
    <property type="term" value="F:ATP binding"/>
    <property type="evidence" value="ECO:0007669"/>
    <property type="project" value="UniProtKB-UniRule"/>
</dbReference>
<dbReference type="CDD" id="cd01098">
    <property type="entry name" value="PAN_AP_plant"/>
    <property type="match status" value="1"/>
</dbReference>
<dbReference type="SUPFAM" id="SSF51110">
    <property type="entry name" value="alpha-D-mannose-specific plant lectins"/>
    <property type="match status" value="1"/>
</dbReference>
<keyword evidence="3" id="KW-0472">Membrane</keyword>
<comment type="catalytic activity">
    <reaction evidence="12">
        <text>L-threonyl-[protein] + ATP = O-phospho-L-threonyl-[protein] + ADP + H(+)</text>
        <dbReference type="Rhea" id="RHEA:46608"/>
        <dbReference type="Rhea" id="RHEA-COMP:11060"/>
        <dbReference type="Rhea" id="RHEA-COMP:11605"/>
        <dbReference type="ChEBI" id="CHEBI:15378"/>
        <dbReference type="ChEBI" id="CHEBI:30013"/>
        <dbReference type="ChEBI" id="CHEBI:30616"/>
        <dbReference type="ChEBI" id="CHEBI:61977"/>
        <dbReference type="ChEBI" id="CHEBI:456216"/>
        <dbReference type="EC" id="2.7.11.1"/>
    </reaction>
</comment>
<keyword evidence="9 14" id="KW-0067">ATP-binding</keyword>
<keyword evidence="8" id="KW-0418">Kinase</keyword>
<evidence type="ECO:0000256" key="1">
    <source>
        <dbReference type="ARBA" id="ARBA00004251"/>
    </source>
</evidence>
<evidence type="ECO:0000256" key="6">
    <source>
        <dbReference type="ARBA" id="ARBA00022729"/>
    </source>
</evidence>
<reference evidence="18 19" key="1">
    <citation type="submission" date="2023-10" db="EMBL/GenBank/DDBJ databases">
        <title>Chromosome-scale genome assembly provides insights into flower coloration mechanisms of Canna indica.</title>
        <authorList>
            <person name="Li C."/>
        </authorList>
    </citation>
    <scope>NUCLEOTIDE SEQUENCE [LARGE SCALE GENOMIC DNA]</scope>
    <source>
        <tissue evidence="18">Flower</tissue>
    </source>
</reference>
<dbReference type="FunFam" id="1.10.510.10:FF:001023">
    <property type="entry name" value="Os07g0541700 protein"/>
    <property type="match status" value="1"/>
</dbReference>
<dbReference type="PROSITE" id="PS00108">
    <property type="entry name" value="PROTEIN_KINASE_ST"/>
    <property type="match status" value="2"/>
</dbReference>
<evidence type="ECO:0000256" key="14">
    <source>
        <dbReference type="PROSITE-ProRule" id="PRU10141"/>
    </source>
</evidence>
<evidence type="ECO:0000256" key="10">
    <source>
        <dbReference type="ARBA" id="ARBA00023157"/>
    </source>
</evidence>
<dbReference type="Pfam" id="PF00954">
    <property type="entry name" value="S_locus_glycop"/>
    <property type="match status" value="1"/>
</dbReference>
<evidence type="ECO:0000256" key="7">
    <source>
        <dbReference type="ARBA" id="ARBA00022741"/>
    </source>
</evidence>
<dbReference type="InterPro" id="IPR001245">
    <property type="entry name" value="Ser-Thr/Tyr_kinase_cat_dom"/>
</dbReference>
<keyword evidence="10" id="KW-1015">Disulfide bond</keyword>
<dbReference type="GO" id="GO:0005886">
    <property type="term" value="C:plasma membrane"/>
    <property type="evidence" value="ECO:0007669"/>
    <property type="project" value="UniProtKB-SubCell"/>
</dbReference>
<evidence type="ECO:0000256" key="9">
    <source>
        <dbReference type="ARBA" id="ARBA00022840"/>
    </source>
</evidence>
<dbReference type="InterPro" id="IPR008271">
    <property type="entry name" value="Ser/Thr_kinase_AS"/>
</dbReference>
<dbReference type="AlphaFoldDB" id="A0AAQ3QAX7"/>
<dbReference type="FunFam" id="1.10.510.10:FF:000060">
    <property type="entry name" value="G-type lectin S-receptor-like serine/threonine-protein kinase"/>
    <property type="match status" value="1"/>
</dbReference>
<evidence type="ECO:0000313" key="18">
    <source>
        <dbReference type="EMBL" id="WOL06021.1"/>
    </source>
</evidence>
<evidence type="ECO:0000256" key="3">
    <source>
        <dbReference type="ARBA" id="ARBA00022475"/>
    </source>
</evidence>
<keyword evidence="19" id="KW-1185">Reference proteome</keyword>
<feature type="domain" description="Bulb-type lectin" evidence="16">
    <location>
        <begin position="363"/>
        <end position="484"/>
    </location>
</feature>
<dbReference type="PROSITE" id="PS00107">
    <property type="entry name" value="PROTEIN_KINASE_ATP"/>
    <property type="match status" value="1"/>
</dbReference>
<dbReference type="Gene3D" id="2.90.10.10">
    <property type="entry name" value="Bulb-type lectin domain"/>
    <property type="match status" value="1"/>
</dbReference>
<dbReference type="FunFam" id="3.30.200.20:FF:000162">
    <property type="entry name" value="Adenine nucleotide alpha hydrolase-like domain kinase"/>
    <property type="match status" value="1"/>
</dbReference>
<feature type="binding site" evidence="14">
    <location>
        <position position="828"/>
    </location>
    <ligand>
        <name>ATP</name>
        <dbReference type="ChEBI" id="CHEBI:30616"/>
    </ligand>
</feature>
<dbReference type="InterPro" id="IPR036426">
    <property type="entry name" value="Bulb-type_lectin_dom_sf"/>
</dbReference>
<gene>
    <name evidence="18" type="ORF">Cni_G14753</name>
</gene>
<keyword evidence="11" id="KW-0325">Glycoprotein</keyword>
<dbReference type="SUPFAM" id="SSF56112">
    <property type="entry name" value="Protein kinase-like (PK-like)"/>
    <property type="match status" value="2"/>
</dbReference>
<evidence type="ECO:0000256" key="13">
    <source>
        <dbReference type="ARBA" id="ARBA00048679"/>
    </source>
</evidence>
<sequence length="1107" mass="124281">MKLSNTENATANPSKGLDECKVLCLKDCSCTAYAISGPNGCVIWHDDLVDHRSFADRGDVLYVRLANKTKNALINWKKLLDIIIGIARGLLYLHQDSNLRIIHRDLKLSNILLDKDMNPKISDFGIARTFEGDEVHEIATTTPVGTFFGVMVLEILRGKRNRVFDQGGVSLNLIGHAYKLWKEGRYLEILDDALQCSYPIAEILRCIRMGLLCVQENSDDRPTMIEVMMMLASEDQLLTPLKPPIIESASGEVDLPSNETSFTITINEKKSELFFPKRCKAEIKHEICEFFGMKEGGFPMKYLGTYNSPKRLGREFEQILEEKVKKKIEPWAKNLISQAGRKVLISSAINSLPAHNFMTSWMRDKLTANNSIANGQTLISAEGIFELGFFSLNSSMNGYIGIRYHNLPETERRVVWIANRNKSLNISAGILNLTSDGNLTLFDGETGLWSTSTSGARDPVLKLNDLGNLVLIDGGSNRILWQSFDHPCDTLLPGMKLGVDLKIKYSMQLVSWKSPTDPSLGDYTFKVEAREVPEIFTWNAAKKIFRTGPWNDQGFSGNPNMESSPMSNQLSFNFSSSDDGIYYRTEYVNKSALTRALINTTGMYERWNWENGSWKPFWGVSEDKCDHYARCGRNNICTKGYIIDMCACLEGFEKGKNESLECERIKPLSCLSNQFTKLHNMKLPDTENATANPSKGLDECKGLCLKDCSCTAYAISGPNGCVIWHDDLVDLRSFVDGGDVLYVRLASKYSFKINKFRNKKIISFPVIGMIFVPGDCEVNILGSLSSYDLSTLRSASNDFSIDNKLGEGGFGVVYMGQLPDGQKIAVKKLSRYSSQGPDEFKNEISLIAPLQHRNLVRLIGSCVQGEERFPILEYLENKSLDIFIFDKTKSALINWKKLLDIIIGIARGLLYLHQDSNLRIIHRDLKLSNILLDKDMNPKISDFGIARTFEGDEVHEIATTTPVGTFGYMALEYISSGLFSLKSDIFSFGVMVLEILCGKRNRVFDQGGVSLNLIGHAYKLWKEGRYLEILDDALQCSYPIAEILRCIRMGLLCVQENSDDRPTMIEVMMMLASEDQLLTPLKPPIIESASGEVDLPSNETSFNFTVR</sequence>
<name>A0AAQ3QAX7_9LILI</name>
<dbReference type="GO" id="GO:0048544">
    <property type="term" value="P:recognition of pollen"/>
    <property type="evidence" value="ECO:0007669"/>
    <property type="project" value="InterPro"/>
</dbReference>
<comment type="catalytic activity">
    <reaction evidence="13">
        <text>L-seryl-[protein] + ATP = O-phospho-L-seryl-[protein] + ADP + H(+)</text>
        <dbReference type="Rhea" id="RHEA:17989"/>
        <dbReference type="Rhea" id="RHEA-COMP:9863"/>
        <dbReference type="Rhea" id="RHEA-COMP:11604"/>
        <dbReference type="ChEBI" id="CHEBI:15378"/>
        <dbReference type="ChEBI" id="CHEBI:29999"/>
        <dbReference type="ChEBI" id="CHEBI:30616"/>
        <dbReference type="ChEBI" id="CHEBI:83421"/>
        <dbReference type="ChEBI" id="CHEBI:456216"/>
        <dbReference type="EC" id="2.7.11.1"/>
    </reaction>
</comment>
<dbReference type="InterPro" id="IPR001480">
    <property type="entry name" value="Bulb-type_lectin_dom"/>
</dbReference>
<dbReference type="EMBL" id="CP136893">
    <property type="protein sequence ID" value="WOL06021.1"/>
    <property type="molecule type" value="Genomic_DNA"/>
</dbReference>
<keyword evidence="3" id="KW-1003">Cell membrane</keyword>
<evidence type="ECO:0000259" key="16">
    <source>
        <dbReference type="PROSITE" id="PS50927"/>
    </source>
</evidence>
<keyword evidence="6" id="KW-0732">Signal</keyword>
<feature type="domain" description="Apple" evidence="17">
    <location>
        <begin position="670"/>
        <end position="747"/>
    </location>
</feature>
<dbReference type="InterPro" id="IPR003609">
    <property type="entry name" value="Pan_app"/>
</dbReference>
<evidence type="ECO:0000256" key="2">
    <source>
        <dbReference type="ARBA" id="ARBA00012513"/>
    </source>
</evidence>
<dbReference type="SMART" id="SM00220">
    <property type="entry name" value="S_TKc"/>
    <property type="match status" value="1"/>
</dbReference>
<dbReference type="CDD" id="cd00028">
    <property type="entry name" value="B_lectin"/>
    <property type="match status" value="1"/>
</dbReference>
<feature type="domain" description="Protein kinase" evidence="15">
    <location>
        <begin position="799"/>
        <end position="1078"/>
    </location>
</feature>
<dbReference type="PROSITE" id="PS50011">
    <property type="entry name" value="PROTEIN_KINASE_DOM"/>
    <property type="match status" value="2"/>
</dbReference>
<proteinExistence type="predicted"/>
<dbReference type="PANTHER" id="PTHR27002:SF616">
    <property type="entry name" value="RECEPTOR-LIKE SERINE_THREONINE-PROTEIN KINASE"/>
    <property type="match status" value="1"/>
</dbReference>
<keyword evidence="4" id="KW-0723">Serine/threonine-protein kinase</keyword>
<evidence type="ECO:0000256" key="4">
    <source>
        <dbReference type="ARBA" id="ARBA00022527"/>
    </source>
</evidence>
<evidence type="ECO:0000256" key="8">
    <source>
        <dbReference type="ARBA" id="ARBA00022777"/>
    </source>
</evidence>
<dbReference type="InterPro" id="IPR000858">
    <property type="entry name" value="S_locus_glycoprot_dom"/>
</dbReference>
<accession>A0AAQ3QAX7</accession>
<organism evidence="18 19">
    <name type="scientific">Canna indica</name>
    <name type="common">Indian-shot</name>
    <dbReference type="NCBI Taxonomy" id="4628"/>
    <lineage>
        <taxon>Eukaryota</taxon>
        <taxon>Viridiplantae</taxon>
        <taxon>Streptophyta</taxon>
        <taxon>Embryophyta</taxon>
        <taxon>Tracheophyta</taxon>
        <taxon>Spermatophyta</taxon>
        <taxon>Magnoliopsida</taxon>
        <taxon>Liliopsida</taxon>
        <taxon>Zingiberales</taxon>
        <taxon>Cannaceae</taxon>
        <taxon>Canna</taxon>
    </lineage>
</organism>
<dbReference type="SMART" id="SM00473">
    <property type="entry name" value="PAN_AP"/>
    <property type="match status" value="2"/>
</dbReference>
<dbReference type="Gene3D" id="3.30.200.20">
    <property type="entry name" value="Phosphorylase Kinase, domain 1"/>
    <property type="match status" value="1"/>
</dbReference>
<evidence type="ECO:0000256" key="5">
    <source>
        <dbReference type="ARBA" id="ARBA00022679"/>
    </source>
</evidence>
<evidence type="ECO:0000256" key="11">
    <source>
        <dbReference type="ARBA" id="ARBA00023180"/>
    </source>
</evidence>
<keyword evidence="7 14" id="KW-0547">Nucleotide-binding</keyword>
<dbReference type="InterPro" id="IPR000719">
    <property type="entry name" value="Prot_kinase_dom"/>
</dbReference>
<dbReference type="Pfam" id="PF08276">
    <property type="entry name" value="PAN_2"/>
    <property type="match status" value="2"/>
</dbReference>
<evidence type="ECO:0000259" key="15">
    <source>
        <dbReference type="PROSITE" id="PS50011"/>
    </source>
</evidence>
<dbReference type="Gene3D" id="1.10.510.10">
    <property type="entry name" value="Transferase(Phosphotransferase) domain 1"/>
    <property type="match status" value="3"/>
</dbReference>
<protein>
    <recommendedName>
        <fullName evidence="2">non-specific serine/threonine protein kinase</fullName>
        <ecNumber evidence="2">2.7.11.1</ecNumber>
    </recommendedName>
</protein>
<feature type="domain" description="Apple" evidence="17">
    <location>
        <begin position="1"/>
        <end position="66"/>
    </location>
</feature>
<evidence type="ECO:0000256" key="12">
    <source>
        <dbReference type="ARBA" id="ARBA00047899"/>
    </source>
</evidence>
<dbReference type="InterPro" id="IPR011009">
    <property type="entry name" value="Kinase-like_dom_sf"/>
</dbReference>
<dbReference type="GO" id="GO:0051707">
    <property type="term" value="P:response to other organism"/>
    <property type="evidence" value="ECO:0007669"/>
    <property type="project" value="UniProtKB-ARBA"/>
</dbReference>
<dbReference type="GO" id="GO:0004674">
    <property type="term" value="F:protein serine/threonine kinase activity"/>
    <property type="evidence" value="ECO:0007669"/>
    <property type="project" value="UniProtKB-KW"/>
</dbReference>